<accession>A0A095TRZ5</accession>
<dbReference type="PROSITE" id="PS51257">
    <property type="entry name" value="PROKAR_LIPOPROTEIN"/>
    <property type="match status" value="1"/>
</dbReference>
<dbReference type="STRING" id="1177154.Y5S_01567"/>
<feature type="domain" description="DUF306" evidence="3">
    <location>
        <begin position="347"/>
        <end position="454"/>
    </location>
</feature>
<feature type="compositionally biased region" description="Acidic residues" evidence="1">
    <location>
        <begin position="114"/>
        <end position="128"/>
    </location>
</feature>
<dbReference type="InterPro" id="IPR053147">
    <property type="entry name" value="Hsp_HslJ-like"/>
</dbReference>
<dbReference type="InterPro" id="IPR038670">
    <property type="entry name" value="HslJ-like_sf"/>
</dbReference>
<feature type="region of interest" description="Disordered" evidence="1">
    <location>
        <begin position="98"/>
        <end position="129"/>
    </location>
</feature>
<dbReference type="RefSeq" id="WP_035232027.1">
    <property type="nucleotide sequence ID" value="NZ_ARXV01000005.1"/>
</dbReference>
<dbReference type="InterPro" id="IPR038139">
    <property type="entry name" value="NlpE_C_sf"/>
</dbReference>
<evidence type="ECO:0000256" key="1">
    <source>
        <dbReference type="SAM" id="MobiDB-lite"/>
    </source>
</evidence>
<evidence type="ECO:0000313" key="5">
    <source>
        <dbReference type="Proteomes" id="UP000029444"/>
    </source>
</evidence>
<gene>
    <name evidence="4" type="ORF">Y5S_01567</name>
</gene>
<comment type="caution">
    <text evidence="4">The sequence shown here is derived from an EMBL/GenBank/DDBJ whole genome shotgun (WGS) entry which is preliminary data.</text>
</comment>
<evidence type="ECO:0000259" key="3">
    <source>
        <dbReference type="Pfam" id="PF03724"/>
    </source>
</evidence>
<dbReference type="Gene3D" id="2.40.50.540">
    <property type="match status" value="1"/>
</dbReference>
<feature type="chain" id="PRO_5001918774" description="DUF306 domain-containing protein" evidence="2">
    <location>
        <begin position="20"/>
        <end position="458"/>
    </location>
</feature>
<feature type="signal peptide" evidence="2">
    <location>
        <begin position="1"/>
        <end position="19"/>
    </location>
</feature>
<dbReference type="Pfam" id="PF09619">
    <property type="entry name" value="YscW"/>
    <property type="match status" value="1"/>
</dbReference>
<dbReference type="PATRIC" id="fig|1177154.3.peg.1596"/>
<name>A0A095TRZ5_9GAMM</name>
<evidence type="ECO:0000256" key="2">
    <source>
        <dbReference type="SAM" id="SignalP"/>
    </source>
</evidence>
<organism evidence="4 5">
    <name type="scientific">Alcanivorax nanhaiticus</name>
    <dbReference type="NCBI Taxonomy" id="1177154"/>
    <lineage>
        <taxon>Bacteria</taxon>
        <taxon>Pseudomonadati</taxon>
        <taxon>Pseudomonadota</taxon>
        <taxon>Gammaproteobacteria</taxon>
        <taxon>Oceanospirillales</taxon>
        <taxon>Alcanivoracaceae</taxon>
        <taxon>Alcanivorax</taxon>
    </lineage>
</organism>
<proteinExistence type="predicted"/>
<dbReference type="PANTHER" id="PTHR35535">
    <property type="entry name" value="HEAT SHOCK PROTEIN HSLJ"/>
    <property type="match status" value="1"/>
</dbReference>
<dbReference type="InterPro" id="IPR039366">
    <property type="entry name" value="Pilotin"/>
</dbReference>
<dbReference type="Gene3D" id="2.40.128.270">
    <property type="match status" value="1"/>
</dbReference>
<protein>
    <recommendedName>
        <fullName evidence="3">DUF306 domain-containing protein</fullName>
    </recommendedName>
</protein>
<keyword evidence="5" id="KW-1185">Reference proteome</keyword>
<dbReference type="PANTHER" id="PTHR35535:SF2">
    <property type="entry name" value="DUF306 DOMAIN-CONTAINING PROTEIN"/>
    <property type="match status" value="1"/>
</dbReference>
<dbReference type="EMBL" id="ARXV01000005">
    <property type="protein sequence ID" value="KGD65133.1"/>
    <property type="molecule type" value="Genomic_DNA"/>
</dbReference>
<reference evidence="4 5" key="1">
    <citation type="submission" date="2012-09" db="EMBL/GenBank/DDBJ databases">
        <title>Genome Sequence of alkane-degrading Bacterium Alcanivorax sp. 19-m-6.</title>
        <authorList>
            <person name="Lai Q."/>
            <person name="Shao Z."/>
        </authorList>
    </citation>
    <scope>NUCLEOTIDE SEQUENCE [LARGE SCALE GENOMIC DNA]</scope>
    <source>
        <strain evidence="4 5">19-m-6</strain>
    </source>
</reference>
<keyword evidence="2" id="KW-0732">Signal</keyword>
<dbReference type="Pfam" id="PF03724">
    <property type="entry name" value="META"/>
    <property type="match status" value="1"/>
</dbReference>
<dbReference type="Proteomes" id="UP000029444">
    <property type="component" value="Unassembled WGS sequence"/>
</dbReference>
<dbReference type="eggNOG" id="COG3187">
    <property type="taxonomic scope" value="Bacteria"/>
</dbReference>
<dbReference type="AlphaFoldDB" id="A0A095TRZ5"/>
<dbReference type="InterPro" id="IPR005184">
    <property type="entry name" value="DUF306_Meta_HslJ"/>
</dbReference>
<dbReference type="OrthoDB" id="5348860at2"/>
<dbReference type="eggNOG" id="COG3126">
    <property type="taxonomic scope" value="Bacteria"/>
</dbReference>
<sequence>MKQYAFLLLSAVLALSACSDPEPDSAPPATATSSEHPFSGVWASDELMLVMESNGDFYLPSDDLRQGLSWEQQDDQFTFRYLDSNALRVEQRQVSGQLDGDTLTLTPLSSEPAASDDETGDDESETSENNDAAAFQLSGQFQKHPAAVGFLSGQVQLPENAQLPEQAVLTVTLLSDDQIVLRRVIRLNEDSSHFPFRLYYPADAVKDDAQYQISSQILAGGGLYFQSASTELSRHGKGFDSITLPMDPLMNDSETLRGALVWRAGEAVFTLCNSDQRLQVSGPQGESLIADIRKDMAYPEQPRIAVISGLRKKIPGQQEGTTQAAISVESFTLEGRGDMQNCQLPSAELTNTRWMLSHLGEQAVDVPENGNVPFITLNNGQARGNGGCNSFQADYQQDDASVRFASLTSTEMACPALELEQLFHQALNQTDHYRIDGELLTLFDDKDQPVASFQAVYL</sequence>
<evidence type="ECO:0000313" key="4">
    <source>
        <dbReference type="EMBL" id="KGD65133.1"/>
    </source>
</evidence>